<dbReference type="SUPFAM" id="SSF50729">
    <property type="entry name" value="PH domain-like"/>
    <property type="match status" value="1"/>
</dbReference>
<accession>A0A439D3S0</accession>
<evidence type="ECO:0000256" key="3">
    <source>
        <dbReference type="SAM" id="MobiDB-lite"/>
    </source>
</evidence>
<dbReference type="PROSITE" id="PS50196">
    <property type="entry name" value="RANBD1"/>
    <property type="match status" value="1"/>
</dbReference>
<dbReference type="SMART" id="SM00160">
    <property type="entry name" value="RanBD"/>
    <property type="match status" value="1"/>
</dbReference>
<feature type="compositionally biased region" description="Acidic residues" evidence="3">
    <location>
        <begin position="303"/>
        <end position="331"/>
    </location>
</feature>
<gene>
    <name evidence="5" type="ORF">EKO27_g6052</name>
</gene>
<dbReference type="STRING" id="363999.A0A439D3S0"/>
<dbReference type="GO" id="GO:0005634">
    <property type="term" value="C:nucleus"/>
    <property type="evidence" value="ECO:0007669"/>
    <property type="project" value="UniProtKB-SubCell"/>
</dbReference>
<dbReference type="InterPro" id="IPR011993">
    <property type="entry name" value="PH-like_dom_sf"/>
</dbReference>
<feature type="compositionally biased region" description="Basic and acidic residues" evidence="3">
    <location>
        <begin position="124"/>
        <end position="144"/>
    </location>
</feature>
<dbReference type="AlphaFoldDB" id="A0A439D3S0"/>
<keyword evidence="6" id="KW-1185">Reference proteome</keyword>
<evidence type="ECO:0000313" key="6">
    <source>
        <dbReference type="Proteomes" id="UP000286045"/>
    </source>
</evidence>
<proteinExistence type="predicted"/>
<dbReference type="InterPro" id="IPR000156">
    <property type="entry name" value="Ran_bind_dom"/>
</dbReference>
<feature type="compositionally biased region" description="Polar residues" evidence="3">
    <location>
        <begin position="41"/>
        <end position="57"/>
    </location>
</feature>
<name>A0A439D3S0_9PEZI</name>
<feature type="region of interest" description="Disordered" evidence="3">
    <location>
        <begin position="221"/>
        <end position="345"/>
    </location>
</feature>
<protein>
    <recommendedName>
        <fullName evidence="4">RanBD1 domain-containing protein</fullName>
    </recommendedName>
</protein>
<dbReference type="InterPro" id="IPR045255">
    <property type="entry name" value="RanBP1-like"/>
</dbReference>
<feature type="domain" description="RanBD1" evidence="4">
    <location>
        <begin position="330"/>
        <end position="462"/>
    </location>
</feature>
<reference evidence="5 6" key="1">
    <citation type="submission" date="2018-12" db="EMBL/GenBank/DDBJ databases">
        <title>Draft genome sequence of Xylaria grammica IHI A82.</title>
        <authorList>
            <person name="Buettner E."/>
            <person name="Kellner H."/>
        </authorList>
    </citation>
    <scope>NUCLEOTIDE SEQUENCE [LARGE SCALE GENOMIC DNA]</scope>
    <source>
        <strain evidence="5 6">IHI A82</strain>
    </source>
</reference>
<dbReference type="Pfam" id="PF00638">
    <property type="entry name" value="Ran_BP1"/>
    <property type="match status" value="2"/>
</dbReference>
<feature type="region of interest" description="Disordered" evidence="3">
    <location>
        <begin position="1"/>
        <end position="199"/>
    </location>
</feature>
<feature type="compositionally biased region" description="Basic and acidic residues" evidence="3">
    <location>
        <begin position="155"/>
        <end position="187"/>
    </location>
</feature>
<feature type="compositionally biased region" description="Polar residues" evidence="3">
    <location>
        <begin position="188"/>
        <end position="199"/>
    </location>
</feature>
<dbReference type="PANTHER" id="PTHR23138:SF142">
    <property type="entry name" value="RAN-BINDING PROTEIN 3B-RELATED"/>
    <property type="match status" value="1"/>
</dbReference>
<feature type="compositionally biased region" description="Low complexity" evidence="3">
    <location>
        <begin position="145"/>
        <end position="154"/>
    </location>
</feature>
<feature type="compositionally biased region" description="Low complexity" evidence="3">
    <location>
        <begin position="101"/>
        <end position="111"/>
    </location>
</feature>
<evidence type="ECO:0000259" key="4">
    <source>
        <dbReference type="PROSITE" id="PS50196"/>
    </source>
</evidence>
<dbReference type="EMBL" id="RYZI01000171">
    <property type="protein sequence ID" value="RWA09056.1"/>
    <property type="molecule type" value="Genomic_DNA"/>
</dbReference>
<comment type="caution">
    <text evidence="5">The sequence shown here is derived from an EMBL/GenBank/DDBJ whole genome shotgun (WGS) entry which is preliminary data.</text>
</comment>
<evidence type="ECO:0000313" key="5">
    <source>
        <dbReference type="EMBL" id="RWA09056.1"/>
    </source>
</evidence>
<feature type="compositionally biased region" description="Gly residues" evidence="3">
    <location>
        <begin position="266"/>
        <end position="276"/>
    </location>
</feature>
<evidence type="ECO:0000256" key="1">
    <source>
        <dbReference type="ARBA" id="ARBA00004123"/>
    </source>
</evidence>
<feature type="compositionally biased region" description="Basic and acidic residues" evidence="3">
    <location>
        <begin position="332"/>
        <end position="341"/>
    </location>
</feature>
<comment type="subcellular location">
    <subcellularLocation>
        <location evidence="1">Nucleus</location>
    </subcellularLocation>
</comment>
<feature type="compositionally biased region" description="Polar residues" evidence="3">
    <location>
        <begin position="221"/>
        <end position="249"/>
    </location>
</feature>
<evidence type="ECO:0000256" key="2">
    <source>
        <dbReference type="ARBA" id="ARBA00023242"/>
    </source>
</evidence>
<sequence>MATPPKRSPTPERIATEDPDTAAARKELRQTAISEKANPSAMATANISSHTVPSDNGPSAAEASGGATTPERVARDDVAKEQMASPKKKRAHDEVDESKDAVVGVDANGDVSPIGANGSASLSRSDRSEPEKKRPRDISSESKADPTSSTTTSPKSKDIPKTSTEKSDKSTPDKLTDSHGGQPKEKISNVTTASAFKSSGMSSFATQASPFLQASAGQTLSPFASASPTKLPSTTKSIFDSGNSSSNGIASPFGKIASSTSFGSSTFGGFGGGLGGSRLTTFGKPGETLKSSKPAKPFGAPASEDEDDGEEEDGNTSDNDKDDAEDQDAEDDKAAEAEDKKKTKLQRVAVDDGEAGETTLLQVRARLYNLDKSSQSWKERGAGNLKINVPVACVRTDNTGVPLAGTFDASVLEDAESKVVRLVMRQDSTHRVILNTAIIPAMKFQEKSSLKATYVLFTAIEDEGAVSIQIKMSAASAKSFLNEVESVQLQLQSV</sequence>
<organism evidence="5 6">
    <name type="scientific">Xylaria grammica</name>
    <dbReference type="NCBI Taxonomy" id="363999"/>
    <lineage>
        <taxon>Eukaryota</taxon>
        <taxon>Fungi</taxon>
        <taxon>Dikarya</taxon>
        <taxon>Ascomycota</taxon>
        <taxon>Pezizomycotina</taxon>
        <taxon>Sordariomycetes</taxon>
        <taxon>Xylariomycetidae</taxon>
        <taxon>Xylariales</taxon>
        <taxon>Xylariaceae</taxon>
        <taxon>Xylaria</taxon>
    </lineage>
</organism>
<dbReference type="Proteomes" id="UP000286045">
    <property type="component" value="Unassembled WGS sequence"/>
</dbReference>
<keyword evidence="2" id="KW-0539">Nucleus</keyword>
<dbReference type="PANTHER" id="PTHR23138">
    <property type="entry name" value="RAN BINDING PROTEIN"/>
    <property type="match status" value="1"/>
</dbReference>
<dbReference type="Gene3D" id="2.30.29.30">
    <property type="entry name" value="Pleckstrin-homology domain (PH domain)/Phosphotyrosine-binding domain (PTB)"/>
    <property type="match status" value="1"/>
</dbReference>